<keyword evidence="1" id="KW-1133">Transmembrane helix</keyword>
<keyword evidence="1" id="KW-0472">Membrane</keyword>
<accession>A0A8S9QMD4</accession>
<feature type="transmembrane region" description="Helical" evidence="1">
    <location>
        <begin position="75"/>
        <end position="98"/>
    </location>
</feature>
<sequence length="142" mass="15464">MLGRCACSAPSGLMKSLCLLATVFVSSAAASSARWQNPTATLHARGTGVTNWRLHTAATSKLRGTDTMCHVSSGLMMQLCLPAAEVVMITATIASCYVTPLDRRDHLIPLHHPATALWIIFCLTWLILDLFYSIMLSKTSNW</sequence>
<dbReference type="AlphaFoldDB" id="A0A8S9QMD4"/>
<dbReference type="Proteomes" id="UP000712600">
    <property type="component" value="Unassembled WGS sequence"/>
</dbReference>
<feature type="chain" id="PRO_5035935144" evidence="2">
    <location>
        <begin position="34"/>
        <end position="142"/>
    </location>
</feature>
<dbReference type="EMBL" id="QGKX02000996">
    <property type="protein sequence ID" value="KAF3554014.1"/>
    <property type="molecule type" value="Genomic_DNA"/>
</dbReference>
<gene>
    <name evidence="3" type="ORF">F2Q69_00012439</name>
</gene>
<evidence type="ECO:0000256" key="2">
    <source>
        <dbReference type="SAM" id="SignalP"/>
    </source>
</evidence>
<reference evidence="3" key="1">
    <citation type="submission" date="2019-12" db="EMBL/GenBank/DDBJ databases">
        <title>Genome sequencing and annotation of Brassica cretica.</title>
        <authorList>
            <person name="Studholme D.J."/>
            <person name="Sarris P."/>
        </authorList>
    </citation>
    <scope>NUCLEOTIDE SEQUENCE</scope>
    <source>
        <strain evidence="3">PFS-109/04</strain>
        <tissue evidence="3">Leaf</tissue>
    </source>
</reference>
<feature type="signal peptide" evidence="2">
    <location>
        <begin position="1"/>
        <end position="33"/>
    </location>
</feature>
<proteinExistence type="predicted"/>
<comment type="caution">
    <text evidence="3">The sequence shown here is derived from an EMBL/GenBank/DDBJ whole genome shotgun (WGS) entry which is preliminary data.</text>
</comment>
<keyword evidence="2" id="KW-0732">Signal</keyword>
<keyword evidence="1" id="KW-0812">Transmembrane</keyword>
<evidence type="ECO:0000313" key="3">
    <source>
        <dbReference type="EMBL" id="KAF3554014.1"/>
    </source>
</evidence>
<organism evidence="3 4">
    <name type="scientific">Brassica cretica</name>
    <name type="common">Mustard</name>
    <dbReference type="NCBI Taxonomy" id="69181"/>
    <lineage>
        <taxon>Eukaryota</taxon>
        <taxon>Viridiplantae</taxon>
        <taxon>Streptophyta</taxon>
        <taxon>Embryophyta</taxon>
        <taxon>Tracheophyta</taxon>
        <taxon>Spermatophyta</taxon>
        <taxon>Magnoliopsida</taxon>
        <taxon>eudicotyledons</taxon>
        <taxon>Gunneridae</taxon>
        <taxon>Pentapetalae</taxon>
        <taxon>rosids</taxon>
        <taxon>malvids</taxon>
        <taxon>Brassicales</taxon>
        <taxon>Brassicaceae</taxon>
        <taxon>Brassiceae</taxon>
        <taxon>Brassica</taxon>
    </lineage>
</organism>
<feature type="transmembrane region" description="Helical" evidence="1">
    <location>
        <begin position="110"/>
        <end position="135"/>
    </location>
</feature>
<evidence type="ECO:0000313" key="4">
    <source>
        <dbReference type="Proteomes" id="UP000712600"/>
    </source>
</evidence>
<name>A0A8S9QMD4_BRACR</name>
<evidence type="ECO:0000256" key="1">
    <source>
        <dbReference type="SAM" id="Phobius"/>
    </source>
</evidence>
<protein>
    <submittedName>
        <fullName evidence="3">Uncharacterized protein</fullName>
    </submittedName>
</protein>